<dbReference type="InterPro" id="IPR057326">
    <property type="entry name" value="KR_dom"/>
</dbReference>
<keyword evidence="2" id="KW-0560">Oxidoreductase</keyword>
<reference evidence="4 5" key="1">
    <citation type="submission" date="2018-05" db="EMBL/GenBank/DDBJ databases">
        <title>Chitinophaga sp. nov., isolated from rhizosphere soil of Alhagi.</title>
        <authorList>
            <person name="Liu Y."/>
        </authorList>
    </citation>
    <scope>NUCLEOTIDE SEQUENCE [LARGE SCALE GENOMIC DNA]</scope>
    <source>
        <strain evidence="4 5">T22</strain>
    </source>
</reference>
<evidence type="ECO:0000259" key="3">
    <source>
        <dbReference type="SMART" id="SM00822"/>
    </source>
</evidence>
<organism evidence="4 5">
    <name type="scientific">Chitinophaga alhagiae</name>
    <dbReference type="NCBI Taxonomy" id="2203219"/>
    <lineage>
        <taxon>Bacteria</taxon>
        <taxon>Pseudomonadati</taxon>
        <taxon>Bacteroidota</taxon>
        <taxon>Chitinophagia</taxon>
        <taxon>Chitinophagales</taxon>
        <taxon>Chitinophagaceae</taxon>
        <taxon>Chitinophaga</taxon>
    </lineage>
</organism>
<comment type="similarity">
    <text evidence="1">Belongs to the short-chain dehydrogenases/reductases (SDR) family.</text>
</comment>
<feature type="domain" description="Ketoreductase" evidence="3">
    <location>
        <begin position="9"/>
        <end position="198"/>
    </location>
</feature>
<dbReference type="EMBL" id="CP029600">
    <property type="protein sequence ID" value="AWO00432.1"/>
    <property type="molecule type" value="Genomic_DNA"/>
</dbReference>
<evidence type="ECO:0000256" key="1">
    <source>
        <dbReference type="ARBA" id="ARBA00006484"/>
    </source>
</evidence>
<name>A0ABM6W938_9BACT</name>
<dbReference type="SMART" id="SM00822">
    <property type="entry name" value="PKS_KR"/>
    <property type="match status" value="1"/>
</dbReference>
<dbReference type="PANTHER" id="PTHR43477:SF1">
    <property type="entry name" value="DIHYDROANTICAPSIN 7-DEHYDROGENASE"/>
    <property type="match status" value="1"/>
</dbReference>
<sequence>MSFFRLDGKVAVVTGGGSGIGQAIAKCLAASGALVHVLELNEAGGQGTIDEIKAAGGQAQVHGCNVADQAAVIAVMQGIIQSRGRLDILVNCAGIAHVGKLETTAEADFDRVFAVNVKGTYNCMYAVIEQMKKQGGGVILNIASIAATVGIPDRFAYSMSKGAVMTMTLSAAKDYLADKVRVNSLSPARVHTPFVDGFIAKNYPGREAEMFDKLSKTQPIGRMAKPEEVGYLALFLCSDEAGFITGCDYPIDGGFIKLNN</sequence>
<dbReference type="SUPFAM" id="SSF51735">
    <property type="entry name" value="NAD(P)-binding Rossmann-fold domains"/>
    <property type="match status" value="1"/>
</dbReference>
<evidence type="ECO:0000313" key="4">
    <source>
        <dbReference type="EMBL" id="AWO00432.1"/>
    </source>
</evidence>
<keyword evidence="5" id="KW-1185">Reference proteome</keyword>
<dbReference type="PROSITE" id="PS00061">
    <property type="entry name" value="ADH_SHORT"/>
    <property type="match status" value="1"/>
</dbReference>
<dbReference type="Pfam" id="PF13561">
    <property type="entry name" value="adh_short_C2"/>
    <property type="match status" value="1"/>
</dbReference>
<dbReference type="InterPro" id="IPR036291">
    <property type="entry name" value="NAD(P)-bd_dom_sf"/>
</dbReference>
<dbReference type="Gene3D" id="3.40.50.720">
    <property type="entry name" value="NAD(P)-binding Rossmann-like Domain"/>
    <property type="match status" value="1"/>
</dbReference>
<dbReference type="InterPro" id="IPR002347">
    <property type="entry name" value="SDR_fam"/>
</dbReference>
<proteinExistence type="inferred from homology"/>
<evidence type="ECO:0000256" key="2">
    <source>
        <dbReference type="ARBA" id="ARBA00023002"/>
    </source>
</evidence>
<dbReference type="PANTHER" id="PTHR43477">
    <property type="entry name" value="DIHYDROANTICAPSIN 7-DEHYDROGENASE"/>
    <property type="match status" value="1"/>
</dbReference>
<dbReference type="InterPro" id="IPR020904">
    <property type="entry name" value="Sc_DH/Rdtase_CS"/>
</dbReference>
<dbReference type="PRINTS" id="PR00081">
    <property type="entry name" value="GDHRDH"/>
</dbReference>
<protein>
    <submittedName>
        <fullName evidence="4">Short-chain dehydrogenase</fullName>
    </submittedName>
</protein>
<accession>A0ABM6W938</accession>
<dbReference type="RefSeq" id="WP_119075884.1">
    <property type="nucleotide sequence ID" value="NZ_CP029600.1"/>
</dbReference>
<dbReference type="InterPro" id="IPR051122">
    <property type="entry name" value="SDR_DHRS6-like"/>
</dbReference>
<dbReference type="NCBIfam" id="NF005559">
    <property type="entry name" value="PRK07231.1"/>
    <property type="match status" value="1"/>
</dbReference>
<gene>
    <name evidence="4" type="ORF">DLD77_01270</name>
</gene>
<evidence type="ECO:0000313" key="5">
    <source>
        <dbReference type="Proteomes" id="UP000246099"/>
    </source>
</evidence>
<dbReference type="Proteomes" id="UP000246099">
    <property type="component" value="Chromosome"/>
</dbReference>
<dbReference type="PRINTS" id="PR00080">
    <property type="entry name" value="SDRFAMILY"/>
</dbReference>
<dbReference type="CDD" id="cd05233">
    <property type="entry name" value="SDR_c"/>
    <property type="match status" value="1"/>
</dbReference>